<proteinExistence type="predicted"/>
<dbReference type="GO" id="GO:0000428">
    <property type="term" value="C:DNA-directed RNA polymerase complex"/>
    <property type="evidence" value="ECO:0007669"/>
    <property type="project" value="UniProtKB-KW"/>
</dbReference>
<evidence type="ECO:0000313" key="3">
    <source>
        <dbReference type="EMBL" id="SVA04831.1"/>
    </source>
</evidence>
<dbReference type="GO" id="GO:0006351">
    <property type="term" value="P:DNA-templated transcription"/>
    <property type="evidence" value="ECO:0007669"/>
    <property type="project" value="InterPro"/>
</dbReference>
<dbReference type="Gene3D" id="3.90.940.10">
    <property type="match status" value="1"/>
</dbReference>
<keyword evidence="2" id="KW-0804">Transcription</keyword>
<reference evidence="3" key="1">
    <citation type="submission" date="2018-05" db="EMBL/GenBank/DDBJ databases">
        <authorList>
            <person name="Lanie J.A."/>
            <person name="Ng W.-L."/>
            <person name="Kazmierczak K.M."/>
            <person name="Andrzejewski T.M."/>
            <person name="Davidsen T.M."/>
            <person name="Wayne K.J."/>
            <person name="Tettelin H."/>
            <person name="Glass J.I."/>
            <person name="Rusch D."/>
            <person name="Podicherti R."/>
            <person name="Tsui H.-C.T."/>
            <person name="Winkler M.E."/>
        </authorList>
    </citation>
    <scope>NUCLEOTIDE SEQUENCE</scope>
</reference>
<protein>
    <submittedName>
        <fullName evidence="3">Uncharacterized protein</fullName>
    </submittedName>
</protein>
<accession>A0A381SNB0</accession>
<dbReference type="AlphaFoldDB" id="A0A381SNB0"/>
<dbReference type="InterPro" id="IPR006110">
    <property type="entry name" value="Pol_omega/Rpo6/RPB6"/>
</dbReference>
<evidence type="ECO:0000256" key="1">
    <source>
        <dbReference type="ARBA" id="ARBA00022478"/>
    </source>
</evidence>
<dbReference type="GO" id="GO:0003899">
    <property type="term" value="F:DNA-directed RNA polymerase activity"/>
    <property type="evidence" value="ECO:0007669"/>
    <property type="project" value="InterPro"/>
</dbReference>
<dbReference type="Pfam" id="PF01192">
    <property type="entry name" value="RNA_pol_Rpb6"/>
    <property type="match status" value="1"/>
</dbReference>
<gene>
    <name evidence="3" type="ORF">METZ01_LOCUS57685</name>
</gene>
<sequence>MARPLWGRFIVIGLIWGSLVARPMVEPARPHTRFEKARIIGARALQISMGAPLFVTEDELRQHFSEELIQLYGVEEAKWRVVLDPNKIAMLEYEQNRIPIDVDPHTE</sequence>
<dbReference type="GO" id="GO:0003677">
    <property type="term" value="F:DNA binding"/>
    <property type="evidence" value="ECO:0007669"/>
    <property type="project" value="InterPro"/>
</dbReference>
<keyword evidence="1" id="KW-0240">DNA-directed RNA polymerase</keyword>
<dbReference type="EMBL" id="UINC01003269">
    <property type="protein sequence ID" value="SVA04831.1"/>
    <property type="molecule type" value="Genomic_DNA"/>
</dbReference>
<name>A0A381SNB0_9ZZZZ</name>
<dbReference type="InterPro" id="IPR036161">
    <property type="entry name" value="RPB6/omega-like_sf"/>
</dbReference>
<dbReference type="InterPro" id="IPR020708">
    <property type="entry name" value="DNA-dir_RNA_polK_14-18kDa_CS"/>
</dbReference>
<evidence type="ECO:0000256" key="2">
    <source>
        <dbReference type="ARBA" id="ARBA00023163"/>
    </source>
</evidence>
<organism evidence="3">
    <name type="scientific">marine metagenome</name>
    <dbReference type="NCBI Taxonomy" id="408172"/>
    <lineage>
        <taxon>unclassified sequences</taxon>
        <taxon>metagenomes</taxon>
        <taxon>ecological metagenomes</taxon>
    </lineage>
</organism>
<dbReference type="PROSITE" id="PS01111">
    <property type="entry name" value="RNA_POL_K_14KD"/>
    <property type="match status" value="1"/>
</dbReference>
<dbReference type="SUPFAM" id="SSF63562">
    <property type="entry name" value="RPB6/omega subunit-like"/>
    <property type="match status" value="1"/>
</dbReference>